<gene>
    <name evidence="2" type="ORF">GH714_005530</name>
</gene>
<dbReference type="EMBL" id="JAAGAX010000011">
    <property type="protein sequence ID" value="KAF2297926.1"/>
    <property type="molecule type" value="Genomic_DNA"/>
</dbReference>
<evidence type="ECO:0000256" key="1">
    <source>
        <dbReference type="SAM" id="Coils"/>
    </source>
</evidence>
<dbReference type="Proteomes" id="UP000467840">
    <property type="component" value="Chromosome 1"/>
</dbReference>
<feature type="coiled-coil region" evidence="1">
    <location>
        <begin position="126"/>
        <end position="160"/>
    </location>
</feature>
<name>A0A6A6LD34_HEVBR</name>
<dbReference type="GO" id="GO:0005200">
    <property type="term" value="F:structural constituent of cytoskeleton"/>
    <property type="evidence" value="ECO:0007669"/>
    <property type="project" value="TreeGrafter"/>
</dbReference>
<protein>
    <submittedName>
        <fullName evidence="2">Uncharacterized protein</fullName>
    </submittedName>
</protein>
<dbReference type="PANTHER" id="PTHR47357:SF4">
    <property type="entry name" value="MYOSIN HEAVY CHAIN-LIKE PROTEIN"/>
    <property type="match status" value="1"/>
</dbReference>
<accession>A0A6A6LD34</accession>
<reference evidence="2 3" key="1">
    <citation type="journal article" date="2020" name="Mol. Plant">
        <title>The Chromosome-Based Rubber Tree Genome Provides New Insights into Spurge Genome Evolution and Rubber Biosynthesis.</title>
        <authorList>
            <person name="Liu J."/>
            <person name="Shi C."/>
            <person name="Shi C.C."/>
            <person name="Li W."/>
            <person name="Zhang Q.J."/>
            <person name="Zhang Y."/>
            <person name="Li K."/>
            <person name="Lu H.F."/>
            <person name="Shi C."/>
            <person name="Zhu S.T."/>
            <person name="Xiao Z.Y."/>
            <person name="Nan H."/>
            <person name="Yue Y."/>
            <person name="Zhu X.G."/>
            <person name="Wu Y."/>
            <person name="Hong X.N."/>
            <person name="Fan G.Y."/>
            <person name="Tong Y."/>
            <person name="Zhang D."/>
            <person name="Mao C.L."/>
            <person name="Liu Y.L."/>
            <person name="Hao S.J."/>
            <person name="Liu W.Q."/>
            <person name="Lv M.Q."/>
            <person name="Zhang H.B."/>
            <person name="Liu Y."/>
            <person name="Hu-Tang G.R."/>
            <person name="Wang J.P."/>
            <person name="Wang J.H."/>
            <person name="Sun Y.H."/>
            <person name="Ni S.B."/>
            <person name="Chen W.B."/>
            <person name="Zhang X.C."/>
            <person name="Jiao Y.N."/>
            <person name="Eichler E.E."/>
            <person name="Li G.H."/>
            <person name="Liu X."/>
            <person name="Gao L.Z."/>
        </authorList>
    </citation>
    <scope>NUCLEOTIDE SEQUENCE [LARGE SCALE GENOMIC DNA]</scope>
    <source>
        <strain evidence="3">cv. GT1</strain>
        <tissue evidence="2">Leaf</tissue>
    </source>
</reference>
<dbReference type="GO" id="GO:0005856">
    <property type="term" value="C:cytoskeleton"/>
    <property type="evidence" value="ECO:0007669"/>
    <property type="project" value="TreeGrafter"/>
</dbReference>
<dbReference type="PANTHER" id="PTHR47357">
    <property type="entry name" value="COP1-INTERACTIVE PROTEIN 1"/>
    <property type="match status" value="1"/>
</dbReference>
<feature type="coiled-coil region" evidence="1">
    <location>
        <begin position="41"/>
        <end position="75"/>
    </location>
</feature>
<keyword evidence="3" id="KW-1185">Reference proteome</keyword>
<keyword evidence="1" id="KW-0175">Coiled coil</keyword>
<sequence length="170" mass="20424">MDSTKLSHQVIERKIDELAEKFHMKMENHIRLLFQRIRVAEQIHAETKDAYKKMLEKLERENTELNGKKAIYEAELMKMREILLSPESNILKGLDLMIRKIDEENGNFLNRISRISKELQRAKDWITGKNEEIKKLKYNVESLTSQLDEKEEEEFLLKRRFVQYWDTAEP</sequence>
<proteinExistence type="predicted"/>
<evidence type="ECO:0000313" key="3">
    <source>
        <dbReference type="Proteomes" id="UP000467840"/>
    </source>
</evidence>
<evidence type="ECO:0000313" key="2">
    <source>
        <dbReference type="EMBL" id="KAF2297926.1"/>
    </source>
</evidence>
<comment type="caution">
    <text evidence="2">The sequence shown here is derived from an EMBL/GenBank/DDBJ whole genome shotgun (WGS) entry which is preliminary data.</text>
</comment>
<dbReference type="AlphaFoldDB" id="A0A6A6LD34"/>
<organism evidence="2 3">
    <name type="scientific">Hevea brasiliensis</name>
    <name type="common">Para rubber tree</name>
    <name type="synonym">Siphonia brasiliensis</name>
    <dbReference type="NCBI Taxonomy" id="3981"/>
    <lineage>
        <taxon>Eukaryota</taxon>
        <taxon>Viridiplantae</taxon>
        <taxon>Streptophyta</taxon>
        <taxon>Embryophyta</taxon>
        <taxon>Tracheophyta</taxon>
        <taxon>Spermatophyta</taxon>
        <taxon>Magnoliopsida</taxon>
        <taxon>eudicotyledons</taxon>
        <taxon>Gunneridae</taxon>
        <taxon>Pentapetalae</taxon>
        <taxon>rosids</taxon>
        <taxon>fabids</taxon>
        <taxon>Malpighiales</taxon>
        <taxon>Euphorbiaceae</taxon>
        <taxon>Crotonoideae</taxon>
        <taxon>Micrandreae</taxon>
        <taxon>Hevea</taxon>
    </lineage>
</organism>